<name>A0AAE3TDL0_9BACT</name>
<evidence type="ECO:0000256" key="1">
    <source>
        <dbReference type="ARBA" id="ARBA00022722"/>
    </source>
</evidence>
<keyword evidence="1 5" id="KW-0540">Nuclease</keyword>
<dbReference type="SUPFAM" id="SSF54791">
    <property type="entry name" value="Eukaryotic type KH-domain (KH-domain type I)"/>
    <property type="match status" value="1"/>
</dbReference>
<dbReference type="FunFam" id="1.10.3210.10:FF:000013">
    <property type="entry name" value="Ribonuclease Y"/>
    <property type="match status" value="1"/>
</dbReference>
<dbReference type="Proteomes" id="UP001221302">
    <property type="component" value="Unassembled WGS sequence"/>
</dbReference>
<dbReference type="GO" id="GO:0006402">
    <property type="term" value="P:mRNA catabolic process"/>
    <property type="evidence" value="ECO:0007669"/>
    <property type="project" value="UniProtKB-UniRule"/>
</dbReference>
<dbReference type="EMBL" id="JARGDL010000004">
    <property type="protein sequence ID" value="MDF1611507.1"/>
    <property type="molecule type" value="Genomic_DNA"/>
</dbReference>
<dbReference type="InterPro" id="IPR022711">
    <property type="entry name" value="RNase_Y_N"/>
</dbReference>
<dbReference type="GO" id="GO:0004521">
    <property type="term" value="F:RNA endonuclease activity"/>
    <property type="evidence" value="ECO:0007669"/>
    <property type="project" value="UniProtKB-UniRule"/>
</dbReference>
<dbReference type="SUPFAM" id="SSF109604">
    <property type="entry name" value="HD-domain/PDEase-like"/>
    <property type="match status" value="1"/>
</dbReference>
<dbReference type="EC" id="3.1.-.-" evidence="5 6"/>
<dbReference type="InterPro" id="IPR006675">
    <property type="entry name" value="HDIG_dom"/>
</dbReference>
<evidence type="ECO:0000256" key="3">
    <source>
        <dbReference type="ARBA" id="ARBA00022801"/>
    </source>
</evidence>
<keyword evidence="4 5" id="KW-0694">RNA-binding</keyword>
<evidence type="ECO:0000256" key="4">
    <source>
        <dbReference type="ARBA" id="ARBA00022884"/>
    </source>
</evidence>
<evidence type="ECO:0000256" key="6">
    <source>
        <dbReference type="NCBIfam" id="TIGR03319"/>
    </source>
</evidence>
<dbReference type="Pfam" id="PF00013">
    <property type="entry name" value="KH_1"/>
    <property type="match status" value="1"/>
</dbReference>
<dbReference type="PANTHER" id="PTHR12826:SF15">
    <property type="entry name" value="RIBONUCLEASE Y"/>
    <property type="match status" value="1"/>
</dbReference>
<keyword evidence="10" id="KW-1185">Reference proteome</keyword>
<evidence type="ECO:0000256" key="5">
    <source>
        <dbReference type="HAMAP-Rule" id="MF_00335"/>
    </source>
</evidence>
<dbReference type="GO" id="GO:0005886">
    <property type="term" value="C:plasma membrane"/>
    <property type="evidence" value="ECO:0007669"/>
    <property type="project" value="UniProtKB-UniRule"/>
</dbReference>
<dbReference type="InterPro" id="IPR006674">
    <property type="entry name" value="HD_domain"/>
</dbReference>
<dbReference type="SMART" id="SM00471">
    <property type="entry name" value="HDc"/>
    <property type="match status" value="1"/>
</dbReference>
<accession>A0AAE3TDL0</accession>
<feature type="coiled-coil region" evidence="7">
    <location>
        <begin position="30"/>
        <end position="139"/>
    </location>
</feature>
<dbReference type="GO" id="GO:0016787">
    <property type="term" value="F:hydrolase activity"/>
    <property type="evidence" value="ECO:0007669"/>
    <property type="project" value="UniProtKB-KW"/>
</dbReference>
<evidence type="ECO:0000259" key="8">
    <source>
        <dbReference type="PROSITE" id="PS51831"/>
    </source>
</evidence>
<dbReference type="Pfam" id="PF12072">
    <property type="entry name" value="RNase_Y_N"/>
    <property type="match status" value="1"/>
</dbReference>
<organism evidence="9 10">
    <name type="scientific">Stygiobacter electus</name>
    <dbReference type="NCBI Taxonomy" id="3032292"/>
    <lineage>
        <taxon>Bacteria</taxon>
        <taxon>Pseudomonadati</taxon>
        <taxon>Ignavibacteriota</taxon>
        <taxon>Ignavibacteria</taxon>
        <taxon>Ignavibacteriales</taxon>
        <taxon>Melioribacteraceae</taxon>
        <taxon>Stygiobacter</taxon>
    </lineage>
</organism>
<dbReference type="InterPro" id="IPR004087">
    <property type="entry name" value="KH_dom"/>
</dbReference>
<dbReference type="CDD" id="cd00077">
    <property type="entry name" value="HDc"/>
    <property type="match status" value="1"/>
</dbReference>
<sequence>MNMIIFIAISVVLIVLAFVLGWFLNSKVGENSITAAKEKAKSILEEAEKEAKHIKKEKLLEVKDEWLKKKQEFDNDVNIKKQKLQNHEKQLEAREENLDKRYEVVTQKEKELKTLEKTLSQQKLEIENKQSELNQLILEQNNRLEKIAGLTSEDAKKMLMENMINKAKTDAAQMIKEVRDQAKVDAKKEAQRIIVQAIQRTAVDHSVESTVSVVQIQNDEMKGRIIGREGRNIRAFEAVTGVDVIVDDTPEAVILSAFDQFRREVARISLERLIADGRIHPARIEEVVAKVQQELDEEILKEGENTIIQLGLHGVHIELIKHIGKMKYRSSYGQNLLQHSIEVAYLTGIMAAELGFDTNLARRAGLMHDIGKTIDKNVEGPHALLGYDLTKKYNEHPIVVNAVGSHHEDIEMEHPIAALVQAADAISGARPGARREPLESYVKRLENLENIAKTFEGVAKTYAIQAGREVRVIVEPDKVDDVFADTLANDIANKIQEEMEYPGQIKVTVIRELRKIAYAK</sequence>
<keyword evidence="7" id="KW-0175">Coiled coil</keyword>
<comment type="function">
    <text evidence="5">Endoribonuclease that initiates mRNA decay.</text>
</comment>
<dbReference type="InterPro" id="IPR036612">
    <property type="entry name" value="KH_dom_type_1_sf"/>
</dbReference>
<dbReference type="PANTHER" id="PTHR12826">
    <property type="entry name" value="RIBONUCLEASE Y"/>
    <property type="match status" value="1"/>
</dbReference>
<gene>
    <name evidence="5 9" type="primary">rny</name>
    <name evidence="9" type="ORF">P0M35_05040</name>
</gene>
<comment type="similarity">
    <text evidence="5">Belongs to the RNase Y family.</text>
</comment>
<dbReference type="InterPro" id="IPR017705">
    <property type="entry name" value="Ribonuclease_Y"/>
</dbReference>
<keyword evidence="2 5" id="KW-0255">Endonuclease</keyword>
<dbReference type="SMART" id="SM00322">
    <property type="entry name" value="KH"/>
    <property type="match status" value="1"/>
</dbReference>
<comment type="caution">
    <text evidence="9">The sequence shown here is derived from an EMBL/GenBank/DDBJ whole genome shotgun (WGS) entry which is preliminary data.</text>
</comment>
<evidence type="ECO:0000256" key="7">
    <source>
        <dbReference type="SAM" id="Coils"/>
    </source>
</evidence>
<dbReference type="PROSITE" id="PS50084">
    <property type="entry name" value="KH_TYPE_1"/>
    <property type="match status" value="1"/>
</dbReference>
<dbReference type="AlphaFoldDB" id="A0AAE3TDL0"/>
<dbReference type="GO" id="GO:0003723">
    <property type="term" value="F:RNA binding"/>
    <property type="evidence" value="ECO:0007669"/>
    <property type="project" value="UniProtKB-UniRule"/>
</dbReference>
<dbReference type="NCBIfam" id="TIGR03319">
    <property type="entry name" value="RNase_Y"/>
    <property type="match status" value="1"/>
</dbReference>
<dbReference type="PROSITE" id="PS51831">
    <property type="entry name" value="HD"/>
    <property type="match status" value="1"/>
</dbReference>
<dbReference type="HAMAP" id="MF_00335">
    <property type="entry name" value="RNase_Y"/>
    <property type="match status" value="1"/>
</dbReference>
<dbReference type="Gene3D" id="3.30.1370.10">
    <property type="entry name" value="K Homology domain, type 1"/>
    <property type="match status" value="1"/>
</dbReference>
<keyword evidence="3 5" id="KW-0378">Hydrolase</keyword>
<protein>
    <recommendedName>
        <fullName evidence="5 6">Ribonuclease Y</fullName>
        <shortName evidence="5">RNase Y</shortName>
        <ecNumber evidence="5 6">3.1.-.-</ecNumber>
    </recommendedName>
</protein>
<evidence type="ECO:0000313" key="9">
    <source>
        <dbReference type="EMBL" id="MDF1611507.1"/>
    </source>
</evidence>
<dbReference type="InterPro" id="IPR004088">
    <property type="entry name" value="KH_dom_type_1"/>
</dbReference>
<dbReference type="InterPro" id="IPR003607">
    <property type="entry name" value="HD/PDEase_dom"/>
</dbReference>
<evidence type="ECO:0000256" key="2">
    <source>
        <dbReference type="ARBA" id="ARBA00022759"/>
    </source>
</evidence>
<feature type="domain" description="HD" evidence="8">
    <location>
        <begin position="336"/>
        <end position="429"/>
    </location>
</feature>
<reference evidence="9" key="1">
    <citation type="submission" date="2023-03" db="EMBL/GenBank/DDBJ databases">
        <title>Stygiobacter electus gen. nov., sp. nov., facultatively anaerobic thermotolerant bacterium of the class Ignavibacteria from a well of Yessentuki mineral water deposit.</title>
        <authorList>
            <person name="Podosokorskaya O.A."/>
            <person name="Elcheninov A.G."/>
            <person name="Petrova N.F."/>
            <person name="Zavarzina D.G."/>
            <person name="Kublanov I.V."/>
            <person name="Merkel A.Y."/>
        </authorList>
    </citation>
    <scope>NUCLEOTIDE SEQUENCE</scope>
    <source>
        <strain evidence="9">09-Me</strain>
    </source>
</reference>
<dbReference type="NCBIfam" id="TIGR00277">
    <property type="entry name" value="HDIG"/>
    <property type="match status" value="1"/>
</dbReference>
<dbReference type="Pfam" id="PF01966">
    <property type="entry name" value="HD"/>
    <property type="match status" value="1"/>
</dbReference>
<evidence type="ECO:0000313" key="10">
    <source>
        <dbReference type="Proteomes" id="UP001221302"/>
    </source>
</evidence>
<dbReference type="CDD" id="cd22431">
    <property type="entry name" value="KH-I_RNaseY"/>
    <property type="match status" value="1"/>
</dbReference>
<dbReference type="Gene3D" id="1.10.3210.10">
    <property type="entry name" value="Hypothetical protein af1432"/>
    <property type="match status" value="1"/>
</dbReference>
<dbReference type="RefSeq" id="WP_321535274.1">
    <property type="nucleotide sequence ID" value="NZ_JARGDL010000004.1"/>
</dbReference>
<proteinExistence type="inferred from homology"/>